<evidence type="ECO:0000313" key="3">
    <source>
        <dbReference type="Proteomes" id="UP000245728"/>
    </source>
</evidence>
<dbReference type="KEGG" id="salh:HMF8227_00284"/>
<evidence type="ECO:0000313" key="2">
    <source>
        <dbReference type="EMBL" id="AWL10792.1"/>
    </source>
</evidence>
<dbReference type="SUPFAM" id="SSF54523">
    <property type="entry name" value="Pili subunits"/>
    <property type="match status" value="1"/>
</dbReference>
<dbReference type="PROSITE" id="PS00409">
    <property type="entry name" value="PROKAR_NTER_METHYL"/>
    <property type="match status" value="1"/>
</dbReference>
<dbReference type="EMBL" id="CP029347">
    <property type="protein sequence ID" value="AWL10792.1"/>
    <property type="molecule type" value="Genomic_DNA"/>
</dbReference>
<dbReference type="NCBIfam" id="TIGR02532">
    <property type="entry name" value="IV_pilin_GFxxxE"/>
    <property type="match status" value="1"/>
</dbReference>
<feature type="transmembrane region" description="Helical" evidence="1">
    <location>
        <begin position="12"/>
        <end position="32"/>
    </location>
</feature>
<organism evidence="2 3">
    <name type="scientific">Saliniradius amylolyticus</name>
    <dbReference type="NCBI Taxonomy" id="2183582"/>
    <lineage>
        <taxon>Bacteria</taxon>
        <taxon>Pseudomonadati</taxon>
        <taxon>Pseudomonadota</taxon>
        <taxon>Gammaproteobacteria</taxon>
        <taxon>Alteromonadales</taxon>
        <taxon>Alteromonadaceae</taxon>
        <taxon>Saliniradius</taxon>
    </lineage>
</organism>
<dbReference type="OrthoDB" id="9788802at2"/>
<dbReference type="InterPro" id="IPR045584">
    <property type="entry name" value="Pilin-like"/>
</dbReference>
<dbReference type="InterPro" id="IPR012902">
    <property type="entry name" value="N_methyl_site"/>
</dbReference>
<accession>A0A2S2DZS8</accession>
<keyword evidence="3" id="KW-1185">Reference proteome</keyword>
<gene>
    <name evidence="2" type="ORF">HMF8227_00284</name>
</gene>
<protein>
    <recommendedName>
        <fullName evidence="4">MSHA biogenesis protein MshO</fullName>
    </recommendedName>
</protein>
<reference evidence="2 3" key="1">
    <citation type="submission" date="2018-05" db="EMBL/GenBank/DDBJ databases">
        <title>Salinimonas sp. HMF8227 Genome sequencing and assembly.</title>
        <authorList>
            <person name="Kang H."/>
            <person name="Kang J."/>
            <person name="Cha I."/>
            <person name="Kim H."/>
            <person name="Joh K."/>
        </authorList>
    </citation>
    <scope>NUCLEOTIDE SEQUENCE [LARGE SCALE GENOMIC DNA]</scope>
    <source>
        <strain evidence="2 3">HMF8227</strain>
    </source>
</reference>
<keyword evidence="1" id="KW-0472">Membrane</keyword>
<keyword evidence="1" id="KW-1133">Transmembrane helix</keyword>
<name>A0A2S2DZS8_9ALTE</name>
<dbReference type="Proteomes" id="UP000245728">
    <property type="component" value="Chromosome"/>
</dbReference>
<proteinExistence type="predicted"/>
<dbReference type="Pfam" id="PF07963">
    <property type="entry name" value="N_methyl"/>
    <property type="match status" value="1"/>
</dbReference>
<sequence length="284" mass="31321">MDRSHQRGFTLVELVAVIALLGIVSVGVFGFIGSSTQVYVNAYERDQLLSDARYVLKRFNRELRGAMPGSVRITESSGFACMEYVPIMTSTQYGDIPVAPEAKADQIELVPLGLSHDSNQYRIYVYPLDSSEVYIDSGNVPDDDNKVAFLGSDANTQPSTDDPAKNMVELVNTSGIPDETHFSDDSPAKRLYVADNPVAFCLENGEIRRYTSYGYMSSLNKGLMGTGVLMAENLVNDLSEPTDTPFRVATTTLQSNAVVQLRLLFERNDQVVVFHNEIHVSNSP</sequence>
<keyword evidence="1" id="KW-0812">Transmembrane</keyword>
<evidence type="ECO:0008006" key="4">
    <source>
        <dbReference type="Google" id="ProtNLM"/>
    </source>
</evidence>
<evidence type="ECO:0000256" key="1">
    <source>
        <dbReference type="SAM" id="Phobius"/>
    </source>
</evidence>
<dbReference type="RefSeq" id="WP_109338481.1">
    <property type="nucleotide sequence ID" value="NZ_CP029347.1"/>
</dbReference>
<dbReference type="AlphaFoldDB" id="A0A2S2DZS8"/>